<accession>A0AAV5GXK7</accession>
<protein>
    <submittedName>
        <fullName evidence="1">Uncharacterized protein</fullName>
    </submittedName>
</protein>
<evidence type="ECO:0000313" key="1">
    <source>
        <dbReference type="EMBL" id="GJN94200.1"/>
    </source>
</evidence>
<dbReference type="AlphaFoldDB" id="A0AAV5GXK7"/>
<dbReference type="Proteomes" id="UP001342314">
    <property type="component" value="Unassembled WGS sequence"/>
</dbReference>
<comment type="caution">
    <text evidence="1">The sequence shown here is derived from an EMBL/GenBank/DDBJ whole genome shotgun (WGS) entry which is preliminary data.</text>
</comment>
<reference evidence="1 2" key="1">
    <citation type="submission" date="2021-12" db="EMBL/GenBank/DDBJ databases">
        <title>High titer production of polyol ester of fatty acids by Rhodotorula paludigena BS15 towards product separation-free biomass refinery.</title>
        <authorList>
            <person name="Mano J."/>
            <person name="Ono H."/>
            <person name="Tanaka T."/>
            <person name="Naito K."/>
            <person name="Sushida H."/>
            <person name="Ike M."/>
            <person name="Tokuyasu K."/>
            <person name="Kitaoka M."/>
        </authorList>
    </citation>
    <scope>NUCLEOTIDE SEQUENCE [LARGE SCALE GENOMIC DNA]</scope>
    <source>
        <strain evidence="1 2">BS15</strain>
    </source>
</reference>
<organism evidence="1 2">
    <name type="scientific">Rhodotorula paludigena</name>
    <dbReference type="NCBI Taxonomy" id="86838"/>
    <lineage>
        <taxon>Eukaryota</taxon>
        <taxon>Fungi</taxon>
        <taxon>Dikarya</taxon>
        <taxon>Basidiomycota</taxon>
        <taxon>Pucciniomycotina</taxon>
        <taxon>Microbotryomycetes</taxon>
        <taxon>Sporidiobolales</taxon>
        <taxon>Sporidiobolaceae</taxon>
        <taxon>Rhodotorula</taxon>
    </lineage>
</organism>
<keyword evidence="2" id="KW-1185">Reference proteome</keyword>
<proteinExistence type="predicted"/>
<dbReference type="EMBL" id="BQKY01000016">
    <property type="protein sequence ID" value="GJN94200.1"/>
    <property type="molecule type" value="Genomic_DNA"/>
</dbReference>
<name>A0AAV5GXK7_9BASI</name>
<evidence type="ECO:0000313" key="2">
    <source>
        <dbReference type="Proteomes" id="UP001342314"/>
    </source>
</evidence>
<gene>
    <name evidence="1" type="ORF">Rhopal_007274-T1</name>
</gene>
<sequence>MSFVKRCLSAVKAFRPTFSPFLRFVDQREPDRPRHLSRFVFAPFITFISQTVSQLARHDQYIDELTGVLGSVATQLAAMSTQQRLIAAPPLPKMLTANGPSGIEIGEINVHPFAALHHPGGSQASRGCTGV</sequence>